<dbReference type="InterPro" id="IPR036162">
    <property type="entry name" value="Resolvase-like_N_sf"/>
</dbReference>
<dbReference type="PANTHER" id="PTHR30461">
    <property type="entry name" value="DNA-INVERTASE FROM LAMBDOID PROPHAGE"/>
    <property type="match status" value="1"/>
</dbReference>
<sequence>MPGTRPVFLYLRLSRAHGDGRDAIERQRLDLMRKLATEGGWTVMGEYVDRDSASAYARRERAGWRALNAGIASGRVRAVAFWKLDRTLRIASRCLEWVTSCQQQGVTLLSHQDSTEELNSVTAAAKLSTGVKALLAEAETDTMSERQRAAKRHAAQAGFINGGRRPFGWHPGPRVSDSAGRTGRRLEPHPVEHQALKDAVALVLAGAGLREVAVHWQAKFGITGLDGGLVSEHKVRAALISPRMVGYRQYQLPPHQRGVHVDSLDYIARTPNGEPVISQEPVCDLDTWHRVQSALRSRSTGQRNGWGARAWLLTGLLRCPCGRPLSGVVQPQKPDAGGHRAVRYVYRCKANRRYGVGTCTGGASITAPVAEQYVIDWLFEFFSSDRLNAHNRKVASANVAAVTRVDAELAVAREELESLRSNASPLTVGSEFHQIVTAMMTRVQNSVAKLNDERAALTAECPELLTHEQLVAAWPTLNSESRRTLLRQLIHQIDLAPGRRGPAERLDIVLHAIE</sequence>
<dbReference type="PROSITE" id="PS51736">
    <property type="entry name" value="RECOMBINASES_3"/>
    <property type="match status" value="1"/>
</dbReference>
<dbReference type="PANTHER" id="PTHR30461:SF23">
    <property type="entry name" value="DNA RECOMBINASE-RELATED"/>
    <property type="match status" value="1"/>
</dbReference>
<dbReference type="Proteomes" id="UP000503441">
    <property type="component" value="Chromosome"/>
</dbReference>
<feature type="domain" description="Recombinase" evidence="3">
    <location>
        <begin position="166"/>
        <end position="301"/>
    </location>
</feature>
<name>A0ABX6K1I5_9MICO</name>
<evidence type="ECO:0000313" key="5">
    <source>
        <dbReference type="Proteomes" id="UP000503441"/>
    </source>
</evidence>
<gene>
    <name evidence="4" type="ORF">G7066_08690</name>
</gene>
<dbReference type="Gene3D" id="3.90.1750.20">
    <property type="entry name" value="Putative Large Serine Recombinase, Chain B, Domain 2"/>
    <property type="match status" value="1"/>
</dbReference>
<dbReference type="PROSITE" id="PS51737">
    <property type="entry name" value="RECOMBINASE_DNA_BIND"/>
    <property type="match status" value="1"/>
</dbReference>
<organism evidence="4 5">
    <name type="scientific">Leucobacter coleopterorum</name>
    <dbReference type="NCBI Taxonomy" id="2714933"/>
    <lineage>
        <taxon>Bacteria</taxon>
        <taxon>Bacillati</taxon>
        <taxon>Actinomycetota</taxon>
        <taxon>Actinomycetes</taxon>
        <taxon>Micrococcales</taxon>
        <taxon>Microbacteriaceae</taxon>
        <taxon>Leucobacter</taxon>
    </lineage>
</organism>
<dbReference type="Pfam" id="PF00239">
    <property type="entry name" value="Resolvase"/>
    <property type="match status" value="1"/>
</dbReference>
<dbReference type="InterPro" id="IPR025827">
    <property type="entry name" value="Zn_ribbon_recom_dom"/>
</dbReference>
<dbReference type="EMBL" id="CP049933">
    <property type="protein sequence ID" value="QIM19748.1"/>
    <property type="molecule type" value="Genomic_DNA"/>
</dbReference>
<evidence type="ECO:0000313" key="4">
    <source>
        <dbReference type="EMBL" id="QIM19748.1"/>
    </source>
</evidence>
<keyword evidence="1" id="KW-0175">Coiled coil</keyword>
<dbReference type="SMART" id="SM00857">
    <property type="entry name" value="Resolvase"/>
    <property type="match status" value="1"/>
</dbReference>
<dbReference type="InterPro" id="IPR050639">
    <property type="entry name" value="SSR_resolvase"/>
</dbReference>
<accession>A0ABX6K1I5</accession>
<feature type="domain" description="Resolvase/invertase-type recombinase catalytic" evidence="2">
    <location>
        <begin position="6"/>
        <end position="158"/>
    </location>
</feature>
<protein>
    <submittedName>
        <fullName evidence="4">Recombinase family protein</fullName>
    </submittedName>
</protein>
<dbReference type="InterPro" id="IPR011109">
    <property type="entry name" value="DNA_bind_recombinase_dom"/>
</dbReference>
<evidence type="ECO:0000259" key="3">
    <source>
        <dbReference type="PROSITE" id="PS51737"/>
    </source>
</evidence>
<proteinExistence type="predicted"/>
<dbReference type="Gene3D" id="3.40.50.1390">
    <property type="entry name" value="Resolvase, N-terminal catalytic domain"/>
    <property type="match status" value="1"/>
</dbReference>
<dbReference type="SUPFAM" id="SSF53041">
    <property type="entry name" value="Resolvase-like"/>
    <property type="match status" value="1"/>
</dbReference>
<reference evidence="4 5" key="1">
    <citation type="submission" date="2020-03" db="EMBL/GenBank/DDBJ databases">
        <title>Leucobacter sp. nov., isolated from beetles.</title>
        <authorList>
            <person name="Hyun D.-W."/>
            <person name="Bae J.-W."/>
        </authorList>
    </citation>
    <scope>NUCLEOTIDE SEQUENCE [LARGE SCALE GENOMIC DNA]</scope>
    <source>
        <strain evidence="4 5">HDW9A</strain>
    </source>
</reference>
<feature type="coiled-coil region" evidence="1">
    <location>
        <begin position="402"/>
        <end position="460"/>
    </location>
</feature>
<dbReference type="CDD" id="cd00338">
    <property type="entry name" value="Ser_Recombinase"/>
    <property type="match status" value="1"/>
</dbReference>
<keyword evidence="5" id="KW-1185">Reference proteome</keyword>
<dbReference type="Pfam" id="PF13408">
    <property type="entry name" value="Zn_ribbon_recom"/>
    <property type="match status" value="1"/>
</dbReference>
<dbReference type="InterPro" id="IPR038109">
    <property type="entry name" value="DNA_bind_recomb_sf"/>
</dbReference>
<evidence type="ECO:0000259" key="2">
    <source>
        <dbReference type="PROSITE" id="PS51736"/>
    </source>
</evidence>
<evidence type="ECO:0000256" key="1">
    <source>
        <dbReference type="SAM" id="Coils"/>
    </source>
</evidence>
<dbReference type="InterPro" id="IPR006119">
    <property type="entry name" value="Resolv_N"/>
</dbReference>